<feature type="signal peptide" evidence="3">
    <location>
        <begin position="1"/>
        <end position="22"/>
    </location>
</feature>
<sequence>MKKLLLILILAVFLFFTANVFAQEEEATNSTNILQAEEELIGPGLLPNHPLYFLKSLSEGIGNFFTFGQVNQAQRAMMLAEKRLAEANTLIAQGKNELAQRTMERYQERFTNAFTFAQKAKEAGQNTDEIMAKIAENTLRHQAVLFRVYEQVPEEAKEAIQSAIENSLHGHEQALEAISQEAVENGVGEILRRIEERRPAVEERINQLQERGVPVPNLPERRQVPATEEGLESLEQGAPKTPAAQDQAESQVPVGTQNQIQEQAREQIPAVGRP</sequence>
<feature type="chain" id="PRO_5013782742" description="DUF5667 domain-containing protein" evidence="3">
    <location>
        <begin position="23"/>
        <end position="274"/>
    </location>
</feature>
<evidence type="ECO:0000259" key="4">
    <source>
        <dbReference type="Pfam" id="PF18915"/>
    </source>
</evidence>
<evidence type="ECO:0000313" key="5">
    <source>
        <dbReference type="EMBL" id="PIS15054.1"/>
    </source>
</evidence>
<name>A0A2H0WQW7_9BACT</name>
<dbReference type="AlphaFoldDB" id="A0A2H0WQW7"/>
<evidence type="ECO:0000256" key="3">
    <source>
        <dbReference type="SAM" id="SignalP"/>
    </source>
</evidence>
<feature type="region of interest" description="Disordered" evidence="2">
    <location>
        <begin position="211"/>
        <end position="274"/>
    </location>
</feature>
<proteinExistence type="predicted"/>
<comment type="caution">
    <text evidence="5">The sequence shown here is derived from an EMBL/GenBank/DDBJ whole genome shotgun (WGS) entry which is preliminary data.</text>
</comment>
<keyword evidence="1" id="KW-0175">Coiled coil</keyword>
<dbReference type="Pfam" id="PF18915">
    <property type="entry name" value="DUF5667"/>
    <property type="match status" value="1"/>
</dbReference>
<feature type="domain" description="DUF5667" evidence="4">
    <location>
        <begin position="44"/>
        <end position="155"/>
    </location>
</feature>
<evidence type="ECO:0000256" key="2">
    <source>
        <dbReference type="SAM" id="MobiDB-lite"/>
    </source>
</evidence>
<dbReference type="EMBL" id="PEZH01000039">
    <property type="protein sequence ID" value="PIS15054.1"/>
    <property type="molecule type" value="Genomic_DNA"/>
</dbReference>
<organism evidence="5 6">
    <name type="scientific">Candidatus Shapirobacteria bacterium CG09_land_8_20_14_0_10_38_17</name>
    <dbReference type="NCBI Taxonomy" id="1974884"/>
    <lineage>
        <taxon>Bacteria</taxon>
        <taxon>Candidatus Shapironibacteriota</taxon>
    </lineage>
</organism>
<protein>
    <recommendedName>
        <fullName evidence="4">DUF5667 domain-containing protein</fullName>
    </recommendedName>
</protein>
<feature type="coiled-coil region" evidence="1">
    <location>
        <begin position="70"/>
        <end position="97"/>
    </location>
</feature>
<evidence type="ECO:0000256" key="1">
    <source>
        <dbReference type="SAM" id="Coils"/>
    </source>
</evidence>
<reference evidence="6" key="1">
    <citation type="submission" date="2017-09" db="EMBL/GenBank/DDBJ databases">
        <title>Depth-based differentiation of microbial function through sediment-hosted aquifers and enrichment of novel symbionts in the deep terrestrial subsurface.</title>
        <authorList>
            <person name="Probst A.J."/>
            <person name="Ladd B."/>
            <person name="Jarett J.K."/>
            <person name="Geller-Mcgrath D.E."/>
            <person name="Sieber C.M.K."/>
            <person name="Emerson J.B."/>
            <person name="Anantharaman K."/>
            <person name="Thomas B.C."/>
            <person name="Malmstrom R."/>
            <person name="Stieglmeier M."/>
            <person name="Klingl A."/>
            <person name="Woyke T."/>
            <person name="Ryan C.M."/>
            <person name="Banfield J.F."/>
        </authorList>
    </citation>
    <scope>NUCLEOTIDE SEQUENCE [LARGE SCALE GENOMIC DNA]</scope>
</reference>
<dbReference type="InterPro" id="IPR043725">
    <property type="entry name" value="DUF5667"/>
</dbReference>
<keyword evidence="3" id="KW-0732">Signal</keyword>
<feature type="compositionally biased region" description="Polar residues" evidence="2">
    <location>
        <begin position="247"/>
        <end position="262"/>
    </location>
</feature>
<gene>
    <name evidence="5" type="ORF">COT63_02025</name>
</gene>
<evidence type="ECO:0000313" key="6">
    <source>
        <dbReference type="Proteomes" id="UP000231282"/>
    </source>
</evidence>
<accession>A0A2H0WQW7</accession>
<dbReference type="Proteomes" id="UP000231282">
    <property type="component" value="Unassembled WGS sequence"/>
</dbReference>